<comment type="caution">
    <text evidence="2">The sequence shown here is derived from an EMBL/GenBank/DDBJ whole genome shotgun (WGS) entry which is preliminary data.</text>
</comment>
<reference evidence="2 3" key="1">
    <citation type="submission" date="2019-08" db="EMBL/GenBank/DDBJ databases">
        <title>Genomes of Antarctic Bizionia species.</title>
        <authorList>
            <person name="Bowman J.P."/>
        </authorList>
    </citation>
    <scope>NUCLEOTIDE SEQUENCE [LARGE SCALE GENOMIC DNA]</scope>
    <source>
        <strain evidence="2 3">ADA-4</strain>
    </source>
</reference>
<evidence type="ECO:0008006" key="4">
    <source>
        <dbReference type="Google" id="ProtNLM"/>
    </source>
</evidence>
<feature type="chain" id="PRO_5023046202" description="DUF4168 domain-containing protein" evidence="1">
    <location>
        <begin position="20"/>
        <end position="124"/>
    </location>
</feature>
<dbReference type="RefSeq" id="WP_148404751.1">
    <property type="nucleotide sequence ID" value="NZ_VSKK01000004.1"/>
</dbReference>
<gene>
    <name evidence="2" type="ORF">ES674_13190</name>
</gene>
<keyword evidence="3" id="KW-1185">Reference proteome</keyword>
<name>A0A5D0R4H9_9FLAO</name>
<evidence type="ECO:0000256" key="1">
    <source>
        <dbReference type="SAM" id="SignalP"/>
    </source>
</evidence>
<dbReference type="AlphaFoldDB" id="A0A5D0R4H9"/>
<protein>
    <recommendedName>
        <fullName evidence="4">DUF4168 domain-containing protein</fullName>
    </recommendedName>
</protein>
<dbReference type="EMBL" id="VSKK01000004">
    <property type="protein sequence ID" value="TYB75776.1"/>
    <property type="molecule type" value="Genomic_DNA"/>
</dbReference>
<feature type="signal peptide" evidence="1">
    <location>
        <begin position="1"/>
        <end position="19"/>
    </location>
</feature>
<organism evidence="2 3">
    <name type="scientific">Bizionia myxarmorum</name>
    <dbReference type="NCBI Taxonomy" id="291186"/>
    <lineage>
        <taxon>Bacteria</taxon>
        <taxon>Pseudomonadati</taxon>
        <taxon>Bacteroidota</taxon>
        <taxon>Flavobacteriia</taxon>
        <taxon>Flavobacteriales</taxon>
        <taxon>Flavobacteriaceae</taxon>
        <taxon>Bizionia</taxon>
    </lineage>
</organism>
<proteinExistence type="predicted"/>
<keyword evidence="1" id="KW-0732">Signal</keyword>
<evidence type="ECO:0000313" key="2">
    <source>
        <dbReference type="EMBL" id="TYB75776.1"/>
    </source>
</evidence>
<evidence type="ECO:0000313" key="3">
    <source>
        <dbReference type="Proteomes" id="UP000323720"/>
    </source>
</evidence>
<dbReference type="Proteomes" id="UP000323720">
    <property type="component" value="Unassembled WGS sequence"/>
</dbReference>
<accession>A0A5D0R4H9</accession>
<sequence length="124" mass="14124">MKKLLLIIVLTFVGMQVSAQQTTDSNSKLEKIASEQVALFHKKLNLNEKQQELATSLILEHLKTEKTQKLIGTSKSKSASLESDSKIMELINRALLDEPIFDKEFTEILDENQEQILNKMIPRV</sequence>